<evidence type="ECO:0008006" key="4">
    <source>
        <dbReference type="Google" id="ProtNLM"/>
    </source>
</evidence>
<accession>A0A9W6PRK4</accession>
<dbReference type="InterPro" id="IPR011010">
    <property type="entry name" value="DNA_brk_join_enz"/>
</dbReference>
<sequence length="584" mass="64799">MSIQPPLKCQVCGINRVAWTKPRVDVCYTCLPGGPFTPPPCRSCGSTDYFSQGQCTRCHPGAPLHIGACRGCLAWGVYRQRSWLCWSCRWWRSHYEIAACQFCDRESRINGQGACRLCWENARFHQEVGRAPNLADAVRLGQQLFLANLQYDQTGAARRRAARERELREQRPDRPATTVTEARQLLLFRMPAGHGALKQRALTQHSPLLQHCEPILREHAERHSWSTRQTNSVVHTLKLLDAQEQWHGQMILASDIAASMRHGGTMVSTIEILDAAGLLTDDRVSAVELYFAKHTAGLPEPMLEQLQLWFDIMLNGSATAPRRRARTKGTIKWHIQGMAPIWRRWAKEGHQSLAEITRQQFIDAVPAQGSSRVHADQGLRSVFDILKSRKRIFANPTRGVPVTQSNATVPLTLDTAKIREALNSPDTTAALSVALVAFHGLTAPQISSIQLTDVVDGKLSVAGKSIPLAGPVLSRLAAYLDYRARTWPNTLNPHLIVTRKTAPRAIATSRLFAFRKVDVKPQALRDDRILQEILATGGDARRICDFFGLGIEAANRYTSALGHPGLNGASDTGAEEKTGTHDPT</sequence>
<dbReference type="AlphaFoldDB" id="A0A9W6PRK4"/>
<proteinExistence type="predicted"/>
<dbReference type="GO" id="GO:0003677">
    <property type="term" value="F:DNA binding"/>
    <property type="evidence" value="ECO:0007669"/>
    <property type="project" value="InterPro"/>
</dbReference>
<reference evidence="2" key="1">
    <citation type="submission" date="2023-02" db="EMBL/GenBank/DDBJ databases">
        <title>Kitasatospora phosalacinea NBRC 14362.</title>
        <authorList>
            <person name="Ichikawa N."/>
            <person name="Sato H."/>
            <person name="Tonouchi N."/>
        </authorList>
    </citation>
    <scope>NUCLEOTIDE SEQUENCE</scope>
    <source>
        <strain evidence="2">NBRC 14362</strain>
    </source>
</reference>
<dbReference type="RefSeq" id="WP_063737736.1">
    <property type="nucleotide sequence ID" value="NZ_BSRX01000109.1"/>
</dbReference>
<dbReference type="Proteomes" id="UP001165143">
    <property type="component" value="Unassembled WGS sequence"/>
</dbReference>
<name>A0A9W6PRK4_9ACTN</name>
<comment type="caution">
    <text evidence="2">The sequence shown here is derived from an EMBL/GenBank/DDBJ whole genome shotgun (WGS) entry which is preliminary data.</text>
</comment>
<evidence type="ECO:0000313" key="3">
    <source>
        <dbReference type="Proteomes" id="UP001165143"/>
    </source>
</evidence>
<evidence type="ECO:0000256" key="1">
    <source>
        <dbReference type="SAM" id="MobiDB-lite"/>
    </source>
</evidence>
<protein>
    <recommendedName>
        <fullName evidence="4">Tyr recombinase domain-containing protein</fullName>
    </recommendedName>
</protein>
<dbReference type="OrthoDB" id="3216692at2"/>
<gene>
    <name evidence="2" type="ORF">Kpho01_76360</name>
</gene>
<evidence type="ECO:0000313" key="2">
    <source>
        <dbReference type="EMBL" id="GLW59626.1"/>
    </source>
</evidence>
<feature type="region of interest" description="Disordered" evidence="1">
    <location>
        <begin position="562"/>
        <end position="584"/>
    </location>
</feature>
<feature type="compositionally biased region" description="Basic and acidic residues" evidence="1">
    <location>
        <begin position="574"/>
        <end position="584"/>
    </location>
</feature>
<dbReference type="SUPFAM" id="SSF56349">
    <property type="entry name" value="DNA breaking-rejoining enzymes"/>
    <property type="match status" value="1"/>
</dbReference>
<dbReference type="EMBL" id="BSRX01000109">
    <property type="protein sequence ID" value="GLW59626.1"/>
    <property type="molecule type" value="Genomic_DNA"/>
</dbReference>
<organism evidence="2 3">
    <name type="scientific">Kitasatospora phosalacinea</name>
    <dbReference type="NCBI Taxonomy" id="2065"/>
    <lineage>
        <taxon>Bacteria</taxon>
        <taxon>Bacillati</taxon>
        <taxon>Actinomycetota</taxon>
        <taxon>Actinomycetes</taxon>
        <taxon>Kitasatosporales</taxon>
        <taxon>Streptomycetaceae</taxon>
        <taxon>Kitasatospora</taxon>
    </lineage>
</organism>